<dbReference type="CDD" id="cd00110">
    <property type="entry name" value="LamG"/>
    <property type="match status" value="1"/>
</dbReference>
<comment type="caution">
    <text evidence="2">The sequence shown here is derived from an EMBL/GenBank/DDBJ whole genome shotgun (WGS) entry which is preliminary data.</text>
</comment>
<dbReference type="Gene3D" id="2.60.40.10">
    <property type="entry name" value="Immunoglobulins"/>
    <property type="match status" value="3"/>
</dbReference>
<dbReference type="InterPro" id="IPR013783">
    <property type="entry name" value="Ig-like_fold"/>
</dbReference>
<evidence type="ECO:0000313" key="3">
    <source>
        <dbReference type="Proteomes" id="UP001501411"/>
    </source>
</evidence>
<dbReference type="SUPFAM" id="SSF49899">
    <property type="entry name" value="Concanavalin A-like lectins/glucanases"/>
    <property type="match status" value="1"/>
</dbReference>
<dbReference type="Pfam" id="PF00801">
    <property type="entry name" value="PKD"/>
    <property type="match status" value="3"/>
</dbReference>
<dbReference type="Pfam" id="PF13385">
    <property type="entry name" value="Laminin_G_3"/>
    <property type="match status" value="1"/>
</dbReference>
<dbReference type="InterPro" id="IPR000601">
    <property type="entry name" value="PKD_dom"/>
</dbReference>
<evidence type="ECO:0000313" key="2">
    <source>
        <dbReference type="EMBL" id="GAA4796967.1"/>
    </source>
</evidence>
<feature type="domain" description="PKD" evidence="1">
    <location>
        <begin position="128"/>
        <end position="181"/>
    </location>
</feature>
<protein>
    <recommendedName>
        <fullName evidence="1">PKD domain-containing protein</fullName>
    </recommendedName>
</protein>
<feature type="domain" description="PKD" evidence="1">
    <location>
        <begin position="202"/>
        <end position="268"/>
    </location>
</feature>
<feature type="domain" description="PKD" evidence="1">
    <location>
        <begin position="30"/>
        <end position="94"/>
    </location>
</feature>
<dbReference type="Gene3D" id="2.60.120.200">
    <property type="match status" value="1"/>
</dbReference>
<sequence>MKTRLFLFFIVSGLLLPWGCKKNEPDLGPLKAEFAADKQEIQAGQKVVFTDKSTGVPSRLYWTFEGGSPDTSILSSPEITYAIPGQYKVTLRINRGSASDEVVKESFINVGYGQLQADFEVEDTLAYAGDEVTFSNLTTGVAESWKWTFTSGSVVLESDEENPVIKFTTPGLYEVKLVASNPEYADTETKTDYLTVMDPKDLRAAFSANHTLIAAGSSVTFANTSIGSAKTVKWEFEGGSPAISEEENPVVSYAESDRYKVKLTVSNAYVTKVIEKEQYVKVLDAEQLVLLLPFDGDINDISESSLQLSVEGSALSYSQQDRFGVSGSTANFGGATGIVIADDEALNFGSGDYSVSVWVRTTLTSKMMVWQESGKNGSGDNQTWLRLGDNTSDRKIRYATEDASGGTIVNSDALVSDGSWHLVTAVRQGVKTYLYVDGELANETSASAVKVVSNANGFKIGFQEGATAFSNYFTGQLDDIVAYKRALSAAEVRDLLNY</sequence>
<reference evidence="3" key="1">
    <citation type="journal article" date="2019" name="Int. J. Syst. Evol. Microbiol.">
        <title>The Global Catalogue of Microorganisms (GCM) 10K type strain sequencing project: providing services to taxonomists for standard genome sequencing and annotation.</title>
        <authorList>
            <consortium name="The Broad Institute Genomics Platform"/>
            <consortium name="The Broad Institute Genome Sequencing Center for Infectious Disease"/>
            <person name="Wu L."/>
            <person name="Ma J."/>
        </authorList>
    </citation>
    <scope>NUCLEOTIDE SEQUENCE [LARGE SCALE GENOMIC DNA]</scope>
    <source>
        <strain evidence="3">JCM 18200</strain>
    </source>
</reference>
<organism evidence="2 3">
    <name type="scientific">Olivibacter ginsenosidimutans</name>
    <dbReference type="NCBI Taxonomy" id="1176537"/>
    <lineage>
        <taxon>Bacteria</taxon>
        <taxon>Pseudomonadati</taxon>
        <taxon>Bacteroidota</taxon>
        <taxon>Sphingobacteriia</taxon>
        <taxon>Sphingobacteriales</taxon>
        <taxon>Sphingobacteriaceae</taxon>
        <taxon>Olivibacter</taxon>
    </lineage>
</organism>
<name>A0ABP9BPX8_9SPHI</name>
<dbReference type="InterPro" id="IPR013320">
    <property type="entry name" value="ConA-like_dom_sf"/>
</dbReference>
<dbReference type="InterPro" id="IPR001791">
    <property type="entry name" value="Laminin_G"/>
</dbReference>
<dbReference type="PROSITE" id="PS50093">
    <property type="entry name" value="PKD"/>
    <property type="match status" value="3"/>
</dbReference>
<evidence type="ECO:0000259" key="1">
    <source>
        <dbReference type="PROSITE" id="PS50093"/>
    </source>
</evidence>
<dbReference type="RefSeq" id="WP_345232307.1">
    <property type="nucleotide sequence ID" value="NZ_BAABIQ010000038.1"/>
</dbReference>
<accession>A0ABP9BPX8</accession>
<dbReference type="EMBL" id="BAABIQ010000038">
    <property type="protein sequence ID" value="GAA4796967.1"/>
    <property type="molecule type" value="Genomic_DNA"/>
</dbReference>
<dbReference type="CDD" id="cd00146">
    <property type="entry name" value="PKD"/>
    <property type="match status" value="3"/>
</dbReference>
<dbReference type="Proteomes" id="UP001501411">
    <property type="component" value="Unassembled WGS sequence"/>
</dbReference>
<keyword evidence="3" id="KW-1185">Reference proteome</keyword>
<gene>
    <name evidence="2" type="ORF">GCM10023231_26820</name>
</gene>
<dbReference type="SMART" id="SM00089">
    <property type="entry name" value="PKD"/>
    <property type="match status" value="3"/>
</dbReference>
<dbReference type="SUPFAM" id="SSF49299">
    <property type="entry name" value="PKD domain"/>
    <property type="match status" value="3"/>
</dbReference>
<dbReference type="InterPro" id="IPR022409">
    <property type="entry name" value="PKD/Chitinase_dom"/>
</dbReference>
<proteinExistence type="predicted"/>
<dbReference type="InterPro" id="IPR035986">
    <property type="entry name" value="PKD_dom_sf"/>
</dbReference>